<evidence type="ECO:0000313" key="7">
    <source>
        <dbReference type="Proteomes" id="UP000433493"/>
    </source>
</evidence>
<dbReference type="Pfam" id="PF13377">
    <property type="entry name" value="Peripla_BP_3"/>
    <property type="match status" value="1"/>
</dbReference>
<keyword evidence="1" id="KW-0805">Transcription regulation</keyword>
<protein>
    <submittedName>
        <fullName evidence="6">LacI family transcriptional regulator</fullName>
    </submittedName>
</protein>
<dbReference type="CDD" id="cd01392">
    <property type="entry name" value="HTH_LacI"/>
    <property type="match status" value="1"/>
</dbReference>
<accession>A0A7J5BGZ2</accession>
<dbReference type="CDD" id="cd06267">
    <property type="entry name" value="PBP1_LacI_sugar_binding-like"/>
    <property type="match status" value="1"/>
</dbReference>
<organism evidence="6 7">
    <name type="scientific">Gulosibacter chungangensis</name>
    <dbReference type="NCBI Taxonomy" id="979746"/>
    <lineage>
        <taxon>Bacteria</taxon>
        <taxon>Bacillati</taxon>
        <taxon>Actinomycetota</taxon>
        <taxon>Actinomycetes</taxon>
        <taxon>Micrococcales</taxon>
        <taxon>Microbacteriaceae</taxon>
        <taxon>Gulosibacter</taxon>
    </lineage>
</organism>
<evidence type="ECO:0000256" key="3">
    <source>
        <dbReference type="ARBA" id="ARBA00023163"/>
    </source>
</evidence>
<keyword evidence="3" id="KW-0804">Transcription</keyword>
<feature type="domain" description="HTH crp-type" evidence="5">
    <location>
        <begin position="1"/>
        <end position="50"/>
    </location>
</feature>
<gene>
    <name evidence="6" type="ORF">F8O05_01055</name>
</gene>
<name>A0A7J5BGZ2_9MICO</name>
<dbReference type="EMBL" id="WBKB01000001">
    <property type="protein sequence ID" value="KAB1644890.1"/>
    <property type="molecule type" value="Genomic_DNA"/>
</dbReference>
<reference evidence="6 7" key="1">
    <citation type="submission" date="2019-09" db="EMBL/GenBank/DDBJ databases">
        <title>Phylogeny of genus Pseudoclavibacter and closely related genus.</title>
        <authorList>
            <person name="Li Y."/>
        </authorList>
    </citation>
    <scope>NUCLEOTIDE SEQUENCE [LARGE SCALE GENOMIC DNA]</scope>
    <source>
        <strain evidence="6 7">KCTC 13959</strain>
    </source>
</reference>
<dbReference type="PANTHER" id="PTHR30146">
    <property type="entry name" value="LACI-RELATED TRANSCRIPTIONAL REPRESSOR"/>
    <property type="match status" value="1"/>
</dbReference>
<dbReference type="PROSITE" id="PS00356">
    <property type="entry name" value="HTH_LACI_1"/>
    <property type="match status" value="1"/>
</dbReference>
<dbReference type="AlphaFoldDB" id="A0A7J5BGZ2"/>
<sequence length="333" mass="36356">MSPLGRMTLKELATMAGVTPSTVSRVLNDPAGTGTKWASPETAQRILDLARETGYAKNPHAASLRTKRSGLLGIVFPRLNDYVYSSMYEGVDEAATANGYFAMVTTTHEDPELRDIRVRQLVERRVDGIVLSDAQLDDPVVEDLRARDFPIVVLNRRSGLAVSCVTDDYRGGYLMGEHFIQQGYESIAIIAASNLISTSVDRRDGCLAALRDRDFDTDSVRVVHEGFTVESGARAMTKLLESETAPRAVFAVNDASALGAIGVIRERGLRIPDDIAVAGYNDTPIARALTLTTVTTPLHEMGKESVKLLDKLLRKQQPESVLLPVRLTVRDSA</sequence>
<dbReference type="SMART" id="SM00354">
    <property type="entry name" value="HTH_LACI"/>
    <property type="match status" value="1"/>
</dbReference>
<evidence type="ECO:0000259" key="5">
    <source>
        <dbReference type="PROSITE" id="PS51063"/>
    </source>
</evidence>
<dbReference type="InterPro" id="IPR000843">
    <property type="entry name" value="HTH_LacI"/>
</dbReference>
<proteinExistence type="predicted"/>
<dbReference type="InterPro" id="IPR012318">
    <property type="entry name" value="HTH_CRP"/>
</dbReference>
<dbReference type="PROSITE" id="PS51063">
    <property type="entry name" value="HTH_CRP_2"/>
    <property type="match status" value="1"/>
</dbReference>
<dbReference type="SUPFAM" id="SSF53822">
    <property type="entry name" value="Periplasmic binding protein-like I"/>
    <property type="match status" value="1"/>
</dbReference>
<dbReference type="InterPro" id="IPR046335">
    <property type="entry name" value="LacI/GalR-like_sensor"/>
</dbReference>
<dbReference type="Proteomes" id="UP000433493">
    <property type="component" value="Unassembled WGS sequence"/>
</dbReference>
<evidence type="ECO:0000259" key="4">
    <source>
        <dbReference type="PROSITE" id="PS50932"/>
    </source>
</evidence>
<dbReference type="PANTHER" id="PTHR30146:SF109">
    <property type="entry name" value="HTH-TYPE TRANSCRIPTIONAL REGULATOR GALS"/>
    <property type="match status" value="1"/>
</dbReference>
<dbReference type="GO" id="GO:0000976">
    <property type="term" value="F:transcription cis-regulatory region binding"/>
    <property type="evidence" value="ECO:0007669"/>
    <property type="project" value="TreeGrafter"/>
</dbReference>
<dbReference type="PROSITE" id="PS50932">
    <property type="entry name" value="HTH_LACI_2"/>
    <property type="match status" value="1"/>
</dbReference>
<comment type="caution">
    <text evidence="6">The sequence shown here is derived from an EMBL/GenBank/DDBJ whole genome shotgun (WGS) entry which is preliminary data.</text>
</comment>
<dbReference type="OrthoDB" id="37081at2"/>
<feature type="domain" description="HTH lacI-type" evidence="4">
    <location>
        <begin position="7"/>
        <end position="66"/>
    </location>
</feature>
<dbReference type="Gene3D" id="3.40.50.2300">
    <property type="match status" value="2"/>
</dbReference>
<dbReference type="InterPro" id="IPR028082">
    <property type="entry name" value="Peripla_BP_I"/>
</dbReference>
<keyword evidence="2" id="KW-0238">DNA-binding</keyword>
<dbReference type="RefSeq" id="WP_158050903.1">
    <property type="nucleotide sequence ID" value="NZ_WBKB01000001.1"/>
</dbReference>
<evidence type="ECO:0000256" key="1">
    <source>
        <dbReference type="ARBA" id="ARBA00023015"/>
    </source>
</evidence>
<keyword evidence="7" id="KW-1185">Reference proteome</keyword>
<evidence type="ECO:0000313" key="6">
    <source>
        <dbReference type="EMBL" id="KAB1644890.1"/>
    </source>
</evidence>
<dbReference type="Pfam" id="PF00356">
    <property type="entry name" value="LacI"/>
    <property type="match status" value="1"/>
</dbReference>
<dbReference type="Gene3D" id="1.10.260.40">
    <property type="entry name" value="lambda repressor-like DNA-binding domains"/>
    <property type="match status" value="1"/>
</dbReference>
<dbReference type="SUPFAM" id="SSF47413">
    <property type="entry name" value="lambda repressor-like DNA-binding domains"/>
    <property type="match status" value="1"/>
</dbReference>
<dbReference type="InterPro" id="IPR010982">
    <property type="entry name" value="Lambda_DNA-bd_dom_sf"/>
</dbReference>
<dbReference type="GO" id="GO:0003700">
    <property type="term" value="F:DNA-binding transcription factor activity"/>
    <property type="evidence" value="ECO:0007669"/>
    <property type="project" value="TreeGrafter"/>
</dbReference>
<evidence type="ECO:0000256" key="2">
    <source>
        <dbReference type="ARBA" id="ARBA00023125"/>
    </source>
</evidence>